<dbReference type="AlphaFoldDB" id="A0A5D3C099"/>
<dbReference type="EMBL" id="SSTD01014035">
    <property type="protein sequence ID" value="TYK04765.1"/>
    <property type="molecule type" value="Genomic_DNA"/>
</dbReference>
<sequence length="302" mass="34560">MRLDKRFSIERLKSLGAAIFVGTTNPADVEKLLSFIEKCFRVMYYLEERKPISNVFARSDEDWWVIYATRVDRKSMVTWEEFCKAFRDKFYPRFFCDEKRKDFMNNLTDKCKRFEEGLQTKIRASVMTNMDWFDLSKIVEADLRVKRCMTNDTKSKVAREKLCDQSSNELRGGERCKENRWISSARRVDRSGLRYRLGTRGLGLWLTAGARAFAGRVSEGTWVGRIRVTADLRVASLGLATAEAEHSRSVKSFGWGEDAVDRAFRSATRSAVRSSFQSVGKRSVGDAGGGAAGLCEHSWRRG</sequence>
<organism evidence="1 2">
    <name type="scientific">Cucumis melo var. makuwa</name>
    <name type="common">Oriental melon</name>
    <dbReference type="NCBI Taxonomy" id="1194695"/>
    <lineage>
        <taxon>Eukaryota</taxon>
        <taxon>Viridiplantae</taxon>
        <taxon>Streptophyta</taxon>
        <taxon>Embryophyta</taxon>
        <taxon>Tracheophyta</taxon>
        <taxon>Spermatophyta</taxon>
        <taxon>Magnoliopsida</taxon>
        <taxon>eudicotyledons</taxon>
        <taxon>Gunneridae</taxon>
        <taxon>Pentapetalae</taxon>
        <taxon>rosids</taxon>
        <taxon>fabids</taxon>
        <taxon>Cucurbitales</taxon>
        <taxon>Cucurbitaceae</taxon>
        <taxon>Benincaseae</taxon>
        <taxon>Cucumis</taxon>
    </lineage>
</organism>
<evidence type="ECO:0000313" key="1">
    <source>
        <dbReference type="EMBL" id="TYK04765.1"/>
    </source>
</evidence>
<name>A0A5D3C099_CUCMM</name>
<evidence type="ECO:0008006" key="3">
    <source>
        <dbReference type="Google" id="ProtNLM"/>
    </source>
</evidence>
<reference evidence="1 2" key="1">
    <citation type="submission" date="2019-08" db="EMBL/GenBank/DDBJ databases">
        <title>Draft genome sequences of two oriental melons (Cucumis melo L. var makuwa).</title>
        <authorList>
            <person name="Kwon S.-Y."/>
        </authorList>
    </citation>
    <scope>NUCLEOTIDE SEQUENCE [LARGE SCALE GENOMIC DNA]</scope>
    <source>
        <strain evidence="2">cv. Chang Bougi</strain>
        <tissue evidence="1">Leaf</tissue>
    </source>
</reference>
<protein>
    <recommendedName>
        <fullName evidence="3">Retrotransposon gag domain-containing protein</fullName>
    </recommendedName>
</protein>
<evidence type="ECO:0000313" key="2">
    <source>
        <dbReference type="Proteomes" id="UP000321947"/>
    </source>
</evidence>
<accession>A0A5D3C099</accession>
<proteinExistence type="predicted"/>
<comment type="caution">
    <text evidence="1">The sequence shown here is derived from an EMBL/GenBank/DDBJ whole genome shotgun (WGS) entry which is preliminary data.</text>
</comment>
<dbReference type="Proteomes" id="UP000321947">
    <property type="component" value="Unassembled WGS sequence"/>
</dbReference>
<gene>
    <name evidence="1" type="ORF">E5676_scaffold68G00670</name>
</gene>